<feature type="region of interest" description="Disordered" evidence="1">
    <location>
        <begin position="117"/>
        <end position="167"/>
    </location>
</feature>
<evidence type="ECO:0000313" key="3">
    <source>
        <dbReference type="Proteomes" id="UP000199542"/>
    </source>
</evidence>
<feature type="compositionally biased region" description="Basic and acidic residues" evidence="1">
    <location>
        <begin position="121"/>
        <end position="131"/>
    </location>
</feature>
<dbReference type="AlphaFoldDB" id="A0A1G4S233"/>
<organism evidence="2 3">
    <name type="scientific">Rhizobium mongolense subsp. loessense</name>
    <dbReference type="NCBI Taxonomy" id="158890"/>
    <lineage>
        <taxon>Bacteria</taxon>
        <taxon>Pseudomonadati</taxon>
        <taxon>Pseudomonadota</taxon>
        <taxon>Alphaproteobacteria</taxon>
        <taxon>Hyphomicrobiales</taxon>
        <taxon>Rhizobiaceae</taxon>
        <taxon>Rhizobium/Agrobacterium group</taxon>
        <taxon>Rhizobium</taxon>
    </lineage>
</organism>
<protein>
    <submittedName>
        <fullName evidence="2">Uncharacterized protein</fullName>
    </submittedName>
</protein>
<dbReference type="EMBL" id="FMTM01000004">
    <property type="protein sequence ID" value="SCW63214.1"/>
    <property type="molecule type" value="Genomic_DNA"/>
</dbReference>
<gene>
    <name evidence="2" type="ORF">SAMN02927900_03336</name>
</gene>
<accession>A0A1G4S233</accession>
<reference evidence="2 3" key="1">
    <citation type="submission" date="2016-10" db="EMBL/GenBank/DDBJ databases">
        <authorList>
            <person name="de Groot N.N."/>
        </authorList>
    </citation>
    <scope>NUCLEOTIDE SEQUENCE [LARGE SCALE GENOMIC DNA]</scope>
    <source>
        <strain evidence="2 3">CGMCC 1.3401</strain>
    </source>
</reference>
<name>A0A1G4S233_9HYPH</name>
<evidence type="ECO:0000256" key="1">
    <source>
        <dbReference type="SAM" id="MobiDB-lite"/>
    </source>
</evidence>
<evidence type="ECO:0000313" key="2">
    <source>
        <dbReference type="EMBL" id="SCW63214.1"/>
    </source>
</evidence>
<dbReference type="Proteomes" id="UP000199542">
    <property type="component" value="Unassembled WGS sequence"/>
</dbReference>
<sequence length="167" mass="17816">MERSTRSGALLGVVGRGEIPNLIAALRSGAGKKRRGAYPEDVRGILEVVGSQEITIQSHDEKVSSDDLDAMTWELLKVGPLGKPIRENPALQVAAGPLLREALAALGDLSRCSFWLPSGSRQREPEQRPGDEPPAIQKAPLFTGRAMSVPGGASEYDDPAKIFSSSD</sequence>
<proteinExistence type="predicted"/>